<dbReference type="PANTHER" id="PTHR36617:SF11">
    <property type="entry name" value="PROTEIN, PUTATIVE-RELATED"/>
    <property type="match status" value="1"/>
</dbReference>
<dbReference type="PANTHER" id="PTHR36617">
    <property type="entry name" value="PROTEIN, PUTATIVE-RELATED"/>
    <property type="match status" value="1"/>
</dbReference>
<name>A0A0B2SV62_GLYSO</name>
<dbReference type="EMBL" id="KN639864">
    <property type="protein sequence ID" value="KHN48142.1"/>
    <property type="molecule type" value="Genomic_DNA"/>
</dbReference>
<reference evidence="1" key="1">
    <citation type="submission" date="2014-07" db="EMBL/GenBank/DDBJ databases">
        <title>Identification of a novel salt tolerance gene in wild soybean by whole-genome sequencing.</title>
        <authorList>
            <person name="Lam H.-M."/>
            <person name="Qi X."/>
            <person name="Li M.-W."/>
            <person name="Liu X."/>
            <person name="Xie M."/>
            <person name="Ni M."/>
            <person name="Xu X."/>
        </authorList>
    </citation>
    <scope>NUCLEOTIDE SEQUENCE [LARGE SCALE GENOMIC DNA]</scope>
    <source>
        <tissue evidence="1">Root</tissue>
    </source>
</reference>
<accession>A0A0B2SV62</accession>
<evidence type="ECO:0000313" key="1">
    <source>
        <dbReference type="EMBL" id="KHN48142.1"/>
    </source>
</evidence>
<feature type="non-terminal residue" evidence="1">
    <location>
        <position position="131"/>
    </location>
</feature>
<feature type="non-terminal residue" evidence="1">
    <location>
        <position position="1"/>
    </location>
</feature>
<dbReference type="AlphaFoldDB" id="A0A0B2SV62"/>
<gene>
    <name evidence="1" type="ORF">glysoja_036698</name>
</gene>
<protein>
    <submittedName>
        <fullName evidence="1">Uncharacterized protein</fullName>
    </submittedName>
</protein>
<organism evidence="1">
    <name type="scientific">Glycine soja</name>
    <name type="common">Wild soybean</name>
    <dbReference type="NCBI Taxonomy" id="3848"/>
    <lineage>
        <taxon>Eukaryota</taxon>
        <taxon>Viridiplantae</taxon>
        <taxon>Streptophyta</taxon>
        <taxon>Embryophyta</taxon>
        <taxon>Tracheophyta</taxon>
        <taxon>Spermatophyta</taxon>
        <taxon>Magnoliopsida</taxon>
        <taxon>eudicotyledons</taxon>
        <taxon>Gunneridae</taxon>
        <taxon>Pentapetalae</taxon>
        <taxon>rosids</taxon>
        <taxon>fabids</taxon>
        <taxon>Fabales</taxon>
        <taxon>Fabaceae</taxon>
        <taxon>Papilionoideae</taxon>
        <taxon>50 kb inversion clade</taxon>
        <taxon>NPAAA clade</taxon>
        <taxon>indigoferoid/millettioid clade</taxon>
        <taxon>Phaseoleae</taxon>
        <taxon>Glycine</taxon>
        <taxon>Glycine subgen. Soja</taxon>
    </lineage>
</organism>
<dbReference type="Proteomes" id="UP000053555">
    <property type="component" value="Unassembled WGS sequence"/>
</dbReference>
<proteinExistence type="predicted"/>
<sequence>LLWKWKWNLFQHQGELWARVLESKYGGWRNLNDAPRINSESIWWKDLKMVAQHPQYGQILKNSTLWKVGCRDKFKFWEDNWMGGVGTLIEKYPRLYTISSQQNQFIQHMGAFKDLGWEWEFRWRRPLFDNE</sequence>